<comment type="subcellular location">
    <subcellularLocation>
        <location evidence="1">Membrane</location>
        <topology evidence="1">Lipid-anchor</topology>
        <topology evidence="1">GPI-anchor</topology>
    </subcellularLocation>
    <subcellularLocation>
        <location evidence="2">Secreted</location>
    </subcellularLocation>
</comment>
<evidence type="ECO:0000313" key="11">
    <source>
        <dbReference type="EMBL" id="KAF7682029.1"/>
    </source>
</evidence>
<dbReference type="AlphaFoldDB" id="A0A8H7EKB6"/>
<evidence type="ECO:0000256" key="8">
    <source>
        <dbReference type="ARBA" id="ARBA00023288"/>
    </source>
</evidence>
<comment type="similarity">
    <text evidence="3">Belongs to the RBT5 family.</text>
</comment>
<feature type="signal peptide" evidence="9">
    <location>
        <begin position="1"/>
        <end position="18"/>
    </location>
</feature>
<dbReference type="InterPro" id="IPR008427">
    <property type="entry name" value="Extracellular_membr_CFEM_dom"/>
</dbReference>
<feature type="chain" id="PRO_5034198220" description="CFEM domain-containing protein" evidence="9">
    <location>
        <begin position="19"/>
        <end position="106"/>
    </location>
</feature>
<organism evidence="11 12">
    <name type="scientific">Alternaria burnsii</name>
    <dbReference type="NCBI Taxonomy" id="1187904"/>
    <lineage>
        <taxon>Eukaryota</taxon>
        <taxon>Fungi</taxon>
        <taxon>Dikarya</taxon>
        <taxon>Ascomycota</taxon>
        <taxon>Pezizomycotina</taxon>
        <taxon>Dothideomycetes</taxon>
        <taxon>Pleosporomycetidae</taxon>
        <taxon>Pleosporales</taxon>
        <taxon>Pleosporineae</taxon>
        <taxon>Pleosporaceae</taxon>
        <taxon>Alternaria</taxon>
        <taxon>Alternaria sect. Alternaria</taxon>
    </lineage>
</organism>
<keyword evidence="8" id="KW-0449">Lipoprotein</keyword>
<dbReference type="GO" id="GO:0005576">
    <property type="term" value="C:extracellular region"/>
    <property type="evidence" value="ECO:0007669"/>
    <property type="project" value="UniProtKB-SubCell"/>
</dbReference>
<keyword evidence="5" id="KW-0336">GPI-anchor</keyword>
<comment type="caution">
    <text evidence="11">The sequence shown here is derived from an EMBL/GenBank/DDBJ whole genome shotgun (WGS) entry which is preliminary data.</text>
</comment>
<feature type="domain" description="CFEM" evidence="10">
    <location>
        <begin position="45"/>
        <end position="106"/>
    </location>
</feature>
<evidence type="ECO:0000256" key="2">
    <source>
        <dbReference type="ARBA" id="ARBA00004613"/>
    </source>
</evidence>
<keyword evidence="6 9" id="KW-0732">Signal</keyword>
<evidence type="ECO:0000256" key="4">
    <source>
        <dbReference type="ARBA" id="ARBA00022525"/>
    </source>
</evidence>
<evidence type="ECO:0000256" key="6">
    <source>
        <dbReference type="ARBA" id="ARBA00022729"/>
    </source>
</evidence>
<evidence type="ECO:0000256" key="5">
    <source>
        <dbReference type="ARBA" id="ARBA00022622"/>
    </source>
</evidence>
<reference evidence="11" key="2">
    <citation type="submission" date="2020-08" db="EMBL/GenBank/DDBJ databases">
        <title>Draft Genome Sequence of Cumin Blight Pathogen Alternaria burnsii.</title>
        <authorList>
            <person name="Feng Z."/>
        </authorList>
    </citation>
    <scope>NUCLEOTIDE SEQUENCE</scope>
    <source>
        <strain evidence="11">CBS107.38</strain>
    </source>
</reference>
<dbReference type="GeneID" id="62199230"/>
<sequence>MRITIAVVSAFVATVAIASPITSPSTPLSRRQGPPGPMGVGAGVAGVGACPMNCWNEAAVVAGCDPNADDDCLCGPFFDAVTSCTAAMCNMGENLAALDFLNPACE</sequence>
<evidence type="ECO:0000313" key="12">
    <source>
        <dbReference type="Proteomes" id="UP000596902"/>
    </source>
</evidence>
<keyword evidence="7" id="KW-1015">Disulfide bond</keyword>
<evidence type="ECO:0000259" key="10">
    <source>
        <dbReference type="Pfam" id="PF05730"/>
    </source>
</evidence>
<name>A0A8H7EKB6_9PLEO</name>
<dbReference type="OrthoDB" id="3785142at2759"/>
<evidence type="ECO:0000256" key="3">
    <source>
        <dbReference type="ARBA" id="ARBA00010031"/>
    </source>
</evidence>
<protein>
    <recommendedName>
        <fullName evidence="10">CFEM domain-containing protein</fullName>
    </recommendedName>
</protein>
<dbReference type="EMBL" id="JAAABM010000001">
    <property type="protein sequence ID" value="KAF7682029.1"/>
    <property type="molecule type" value="Genomic_DNA"/>
</dbReference>
<gene>
    <name evidence="11" type="ORF">GT037_001005</name>
</gene>
<keyword evidence="4" id="KW-0964">Secreted</keyword>
<evidence type="ECO:0000256" key="9">
    <source>
        <dbReference type="SAM" id="SignalP"/>
    </source>
</evidence>
<evidence type="ECO:0000256" key="7">
    <source>
        <dbReference type="ARBA" id="ARBA00023157"/>
    </source>
</evidence>
<accession>A0A8H7EKB6</accession>
<dbReference type="RefSeq" id="XP_038791908.1">
    <property type="nucleotide sequence ID" value="XM_038926052.1"/>
</dbReference>
<dbReference type="Proteomes" id="UP000596902">
    <property type="component" value="Unassembled WGS sequence"/>
</dbReference>
<keyword evidence="12" id="KW-1185">Reference proteome</keyword>
<keyword evidence="5" id="KW-0325">Glycoprotein</keyword>
<keyword evidence="5" id="KW-0472">Membrane</keyword>
<evidence type="ECO:0000256" key="1">
    <source>
        <dbReference type="ARBA" id="ARBA00004589"/>
    </source>
</evidence>
<dbReference type="Pfam" id="PF05730">
    <property type="entry name" value="CFEM"/>
    <property type="match status" value="1"/>
</dbReference>
<dbReference type="GO" id="GO:0098552">
    <property type="term" value="C:side of membrane"/>
    <property type="evidence" value="ECO:0007669"/>
    <property type="project" value="UniProtKB-KW"/>
</dbReference>
<proteinExistence type="inferred from homology"/>
<reference evidence="11" key="1">
    <citation type="submission" date="2020-01" db="EMBL/GenBank/DDBJ databases">
        <authorList>
            <person name="Feng Z.H.Z."/>
        </authorList>
    </citation>
    <scope>NUCLEOTIDE SEQUENCE</scope>
    <source>
        <strain evidence="11">CBS107.38</strain>
    </source>
</reference>